<dbReference type="EMBL" id="JACHCB010000001">
    <property type="protein sequence ID" value="MBB6107659.1"/>
    <property type="molecule type" value="Genomic_DNA"/>
</dbReference>
<sequence>MKNTLEGKVAVVTGGASGIGLAIAKTFTENGASVIITDLQQENLDKAVAVIGKDGIGIVANVSKLKDMEAVYQQVMAKFGKLDTVVANAGLGDHGPLGTITEEQYDRTFNTNVKGVLFTVQPAVPLMKPGGTIIIIGSTGSVNPPRGMSIYGGSKAAVRNFIRSWVQDTKGTGIRFNVLSPGAIDTESLRNALEKAHGRDQVEAGVKSMGADTPAGRIGTTDEIGQVALFLASEASSFITGVEIFADGGLTAI</sequence>
<feature type="domain" description="Ketoreductase" evidence="2">
    <location>
        <begin position="8"/>
        <end position="187"/>
    </location>
</feature>
<protein>
    <submittedName>
        <fullName evidence="3">NAD(P)-dependent dehydrogenase (Short-subunit alcohol dehydrogenase family)</fullName>
    </submittedName>
</protein>
<comment type="similarity">
    <text evidence="1">Belongs to the short-chain dehydrogenases/reductases (SDR) family.</text>
</comment>
<gene>
    <name evidence="3" type="ORF">HDF23_000389</name>
</gene>
<evidence type="ECO:0000313" key="4">
    <source>
        <dbReference type="Proteomes" id="UP000541583"/>
    </source>
</evidence>
<dbReference type="PRINTS" id="PR00080">
    <property type="entry name" value="SDRFAMILY"/>
</dbReference>
<evidence type="ECO:0000256" key="1">
    <source>
        <dbReference type="ARBA" id="ARBA00006484"/>
    </source>
</evidence>
<evidence type="ECO:0000313" key="3">
    <source>
        <dbReference type="EMBL" id="MBB6107659.1"/>
    </source>
</evidence>
<dbReference type="InterPro" id="IPR036291">
    <property type="entry name" value="NAD(P)-bd_dom_sf"/>
</dbReference>
<dbReference type="Proteomes" id="UP000541583">
    <property type="component" value="Unassembled WGS sequence"/>
</dbReference>
<dbReference type="Pfam" id="PF13561">
    <property type="entry name" value="adh_short_C2"/>
    <property type="match status" value="1"/>
</dbReference>
<reference evidence="3 4" key="1">
    <citation type="submission" date="2020-08" db="EMBL/GenBank/DDBJ databases">
        <title>Genomic Encyclopedia of Type Strains, Phase IV (KMG-V): Genome sequencing to study the core and pangenomes of soil and plant-associated prokaryotes.</title>
        <authorList>
            <person name="Whitman W."/>
        </authorList>
    </citation>
    <scope>NUCLEOTIDE SEQUENCE [LARGE SCALE GENOMIC DNA]</scope>
    <source>
        <strain evidence="3 4">ANJLi2</strain>
    </source>
</reference>
<dbReference type="PRINTS" id="PR00081">
    <property type="entry name" value="GDHRDH"/>
</dbReference>
<organism evidence="3 4">
    <name type="scientific">Mucilaginibacter lappiensis</name>
    <dbReference type="NCBI Taxonomy" id="354630"/>
    <lineage>
        <taxon>Bacteria</taxon>
        <taxon>Pseudomonadati</taxon>
        <taxon>Bacteroidota</taxon>
        <taxon>Sphingobacteriia</taxon>
        <taxon>Sphingobacteriales</taxon>
        <taxon>Sphingobacteriaceae</taxon>
        <taxon>Mucilaginibacter</taxon>
    </lineage>
</organism>
<name>A0ABR6PD23_9SPHI</name>
<dbReference type="SMART" id="SM00822">
    <property type="entry name" value="PKS_KR"/>
    <property type="match status" value="1"/>
</dbReference>
<proteinExistence type="inferred from homology"/>
<dbReference type="PANTHER" id="PTHR43943:SF2">
    <property type="entry name" value="DEHYDROGENASE_REDUCTASE 4"/>
    <property type="match status" value="1"/>
</dbReference>
<dbReference type="RefSeq" id="WP_076369905.1">
    <property type="nucleotide sequence ID" value="NZ_FTMG01000001.1"/>
</dbReference>
<comment type="caution">
    <text evidence="3">The sequence shown here is derived from an EMBL/GenBank/DDBJ whole genome shotgun (WGS) entry which is preliminary data.</text>
</comment>
<dbReference type="PANTHER" id="PTHR43943">
    <property type="entry name" value="DEHYDROGENASE/REDUCTASE (SDR FAMILY) MEMBER 4"/>
    <property type="match status" value="1"/>
</dbReference>
<accession>A0ABR6PD23</accession>
<evidence type="ECO:0000259" key="2">
    <source>
        <dbReference type="SMART" id="SM00822"/>
    </source>
</evidence>
<keyword evidence="4" id="KW-1185">Reference proteome</keyword>
<dbReference type="CDD" id="cd05233">
    <property type="entry name" value="SDR_c"/>
    <property type="match status" value="1"/>
</dbReference>
<dbReference type="InterPro" id="IPR002347">
    <property type="entry name" value="SDR_fam"/>
</dbReference>
<dbReference type="InterPro" id="IPR057326">
    <property type="entry name" value="KR_dom"/>
</dbReference>
<dbReference type="Gene3D" id="3.40.50.720">
    <property type="entry name" value="NAD(P)-binding Rossmann-like Domain"/>
    <property type="match status" value="1"/>
</dbReference>
<dbReference type="SUPFAM" id="SSF51735">
    <property type="entry name" value="NAD(P)-binding Rossmann-fold domains"/>
    <property type="match status" value="1"/>
</dbReference>